<dbReference type="NCBIfam" id="TIGR00654">
    <property type="entry name" value="PhzF_family"/>
    <property type="match status" value="1"/>
</dbReference>
<dbReference type="Gramene" id="TraesMAC3A03G01376610.2">
    <property type="protein sequence ID" value="TraesMAC3A03G01376610.2"/>
    <property type="gene ID" value="TraesMAC3A03G01376610"/>
</dbReference>
<dbReference type="GO" id="GO:0005737">
    <property type="term" value="C:cytoplasm"/>
    <property type="evidence" value="ECO:0000318"/>
    <property type="project" value="GO_Central"/>
</dbReference>
<dbReference type="Gramene" id="TraesLDM3A03G01379750.2">
    <property type="protein sequence ID" value="TraesLDM3A03G01379750.2"/>
    <property type="gene ID" value="TraesLDM3A03G01379750"/>
</dbReference>
<dbReference type="InterPro" id="IPR003719">
    <property type="entry name" value="Phenazine_PhzF-like"/>
</dbReference>
<proteinExistence type="inferred from homology"/>
<accession>A0A3B6EGJ5</accession>
<dbReference type="Gramene" id="TraesJUL3A03G01390340.2">
    <property type="protein sequence ID" value="TraesJUL3A03G01390340.2"/>
    <property type="gene ID" value="TraesJUL3A03G01390340"/>
</dbReference>
<sequence length="330" mass="35180">MGKKAIRYAVVSTTIFPSPVLHSQICPEGEVTLARPSSSVSSQVDAFAAEPFKGNPAAVCLLEEEGASAAVDDRWMQSVAAEFNLSETAFLARDSSGGAGAAPRFHLRWFTPVTEVDLCGHATLASAHFLFTTVLPEHGKLEFMTRSGILTAKKVPAPGSTGVPGEEQGKLFIELDFPMIGFLECNETPSILETLNGAPIVSVHKSATDGDLIVELSSGKEVVNILPSIDEIKNLACRGLIFTGPAPAGSGYDFFTRFFCPKFGIDEDPVTGGTHCVLAPYWGRKLGKQKMTAFQASPRGGTLYLQLDDANQRVQIQGEALTVMDGTLLA</sequence>
<dbReference type="Gramene" id="TraesPARA_EIv1.0_0812270.2">
    <property type="protein sequence ID" value="TraesPARA_EIv1.0_0812270.2.CDS"/>
    <property type="gene ID" value="TraesPARA_EIv1.0_0812270"/>
</dbReference>
<evidence type="ECO:0000256" key="2">
    <source>
        <dbReference type="ARBA" id="ARBA00023235"/>
    </source>
</evidence>
<dbReference type="OrthoDB" id="75169at2759"/>
<evidence type="ECO:0000313" key="5">
    <source>
        <dbReference type="Proteomes" id="UP000019116"/>
    </source>
</evidence>
<reference evidence="4" key="2">
    <citation type="submission" date="2018-10" db="UniProtKB">
        <authorList>
            <consortium name="EnsemblPlants"/>
        </authorList>
    </citation>
    <scope>IDENTIFICATION</scope>
</reference>
<dbReference type="PANTHER" id="PTHR13774">
    <property type="entry name" value="PHENAZINE BIOSYNTHESIS PROTEIN"/>
    <property type="match status" value="1"/>
</dbReference>
<dbReference type="SUPFAM" id="SSF54506">
    <property type="entry name" value="Diaminopimelate epimerase-like"/>
    <property type="match status" value="1"/>
</dbReference>
<dbReference type="Gramene" id="TraesARI3A03G01398590.2">
    <property type="protein sequence ID" value="TraesARI3A03G01398590.2"/>
    <property type="gene ID" value="TraesARI3A03G01398590"/>
</dbReference>
<organism evidence="4">
    <name type="scientific">Triticum aestivum</name>
    <name type="common">Wheat</name>
    <dbReference type="NCBI Taxonomy" id="4565"/>
    <lineage>
        <taxon>Eukaryota</taxon>
        <taxon>Viridiplantae</taxon>
        <taxon>Streptophyta</taxon>
        <taxon>Embryophyta</taxon>
        <taxon>Tracheophyta</taxon>
        <taxon>Spermatophyta</taxon>
        <taxon>Magnoliopsida</taxon>
        <taxon>Liliopsida</taxon>
        <taxon>Poales</taxon>
        <taxon>Poaceae</taxon>
        <taxon>BOP clade</taxon>
        <taxon>Pooideae</taxon>
        <taxon>Triticodae</taxon>
        <taxon>Triticeae</taxon>
        <taxon>Triticinae</taxon>
        <taxon>Triticum</taxon>
    </lineage>
</organism>
<feature type="active site" evidence="3">
    <location>
        <position position="87"/>
    </location>
</feature>
<dbReference type="PaxDb" id="4565-Traes_3DS_B36341263.1"/>
<name>A0A3B6EGJ5_WHEAT</name>
<protein>
    <submittedName>
        <fullName evidence="4">Uncharacterized protein</fullName>
    </submittedName>
</protein>
<reference evidence="4" key="1">
    <citation type="submission" date="2018-08" db="EMBL/GenBank/DDBJ databases">
        <authorList>
            <person name="Rossello M."/>
        </authorList>
    </citation>
    <scope>NUCLEOTIDE SEQUENCE [LARGE SCALE GENOMIC DNA]</scope>
    <source>
        <strain evidence="4">cv. Chinese Spring</strain>
    </source>
</reference>
<gene>
    <name evidence="4" type="primary">LOC123061052</name>
</gene>
<evidence type="ECO:0000313" key="4">
    <source>
        <dbReference type="EnsemblPlants" id="TraesCS3A02G182800.2"/>
    </source>
</evidence>
<evidence type="ECO:0000256" key="1">
    <source>
        <dbReference type="ARBA" id="ARBA00008270"/>
    </source>
</evidence>
<dbReference type="Gene3D" id="3.10.310.10">
    <property type="entry name" value="Diaminopimelate Epimerase, Chain A, domain 1"/>
    <property type="match status" value="2"/>
</dbReference>
<dbReference type="Proteomes" id="UP000019116">
    <property type="component" value="Chromosome 3A"/>
</dbReference>
<dbReference type="STRING" id="4565.A0A3B6EGJ5"/>
<dbReference type="Gramene" id="TraesJAG3A03G01387490.2">
    <property type="protein sequence ID" value="TraesJAG3A03G01387490.2"/>
    <property type="gene ID" value="TraesJAG3A03G01387490"/>
</dbReference>
<dbReference type="PANTHER" id="PTHR13774:SF17">
    <property type="entry name" value="PHENAZINE BIOSYNTHESIS-LIKE DOMAIN-CONTAINING PROTEIN"/>
    <property type="match status" value="1"/>
</dbReference>
<dbReference type="Gramene" id="TraesNOR3A03G01398690.2">
    <property type="protein sequence ID" value="TraesNOR3A03G01398690.2"/>
    <property type="gene ID" value="TraesNOR3A03G01398690"/>
</dbReference>
<dbReference type="Gramene" id="TraesLAC3A03G01322270.2">
    <property type="protein sequence ID" value="TraesLAC3A03G01322270.2"/>
    <property type="gene ID" value="TraesLAC3A03G01322270"/>
</dbReference>
<dbReference type="SMR" id="A0A3B6EGJ5"/>
<dbReference type="PIRSF" id="PIRSF016184">
    <property type="entry name" value="PhzC_PhzF"/>
    <property type="match status" value="1"/>
</dbReference>
<dbReference type="GO" id="GO:0016853">
    <property type="term" value="F:isomerase activity"/>
    <property type="evidence" value="ECO:0000318"/>
    <property type="project" value="GO_Central"/>
</dbReference>
<keyword evidence="2" id="KW-0413">Isomerase</keyword>
<keyword evidence="5" id="KW-1185">Reference proteome</keyword>
<dbReference type="Pfam" id="PF02567">
    <property type="entry name" value="PhzC-PhzF"/>
    <property type="match status" value="1"/>
</dbReference>
<dbReference type="Gramene" id="TraesRN3A0100445600.1">
    <property type="protein sequence ID" value="TraesRN3A0100445600.1"/>
    <property type="gene ID" value="TraesRN3A0100445600"/>
</dbReference>
<comment type="similarity">
    <text evidence="1">Belongs to the PhzF family.</text>
</comment>
<dbReference type="EnsemblPlants" id="TraesCS3A02G182800.2">
    <property type="protein sequence ID" value="TraesCS3A02G182800.2"/>
    <property type="gene ID" value="TraesCS3A02G182800"/>
</dbReference>
<dbReference type="Gramene" id="TraesCS3A02G182800.2">
    <property type="protein sequence ID" value="TraesCS3A02G182800.2"/>
    <property type="gene ID" value="TraesCS3A02G182800"/>
</dbReference>
<dbReference type="AlphaFoldDB" id="A0A3B6EGJ5"/>
<evidence type="ECO:0000256" key="3">
    <source>
        <dbReference type="PIRSR" id="PIRSR016184-1"/>
    </source>
</evidence>
<dbReference type="Gramene" id="TraesCS3A03G0438000.1">
    <property type="protein sequence ID" value="TraesCS3A03G0438000.1.CDS"/>
    <property type="gene ID" value="TraesCS3A03G0438000"/>
</dbReference>